<feature type="transmembrane region" description="Helical" evidence="6">
    <location>
        <begin position="131"/>
        <end position="159"/>
    </location>
</feature>
<evidence type="ECO:0000313" key="9">
    <source>
        <dbReference type="Proteomes" id="UP000024329"/>
    </source>
</evidence>
<keyword evidence="3 6" id="KW-0812">Transmembrane</keyword>
<evidence type="ECO:0000256" key="5">
    <source>
        <dbReference type="ARBA" id="ARBA00023136"/>
    </source>
</evidence>
<dbReference type="RefSeq" id="WP_036527212.1">
    <property type="nucleotide sequence ID" value="NZ_BSFC01000044.1"/>
</dbReference>
<comment type="subcellular location">
    <subcellularLocation>
        <location evidence="1">Membrane</location>
        <topology evidence="1">Multi-pass membrane protein</topology>
    </subcellularLocation>
</comment>
<dbReference type="GO" id="GO:0016020">
    <property type="term" value="C:membrane"/>
    <property type="evidence" value="ECO:0007669"/>
    <property type="project" value="UniProtKB-SubCell"/>
</dbReference>
<dbReference type="PANTHER" id="PTHR42718:SF9">
    <property type="entry name" value="MAJOR FACILITATOR SUPERFAMILY MULTIDRUG TRANSPORTER MFSC"/>
    <property type="match status" value="1"/>
</dbReference>
<feature type="transmembrane region" description="Helical" evidence="6">
    <location>
        <begin position="165"/>
        <end position="183"/>
    </location>
</feature>
<proteinExistence type="predicted"/>
<feature type="transmembrane region" description="Helical" evidence="6">
    <location>
        <begin position="236"/>
        <end position="257"/>
    </location>
</feature>
<feature type="transmembrane region" description="Helical" evidence="6">
    <location>
        <begin position="360"/>
        <end position="379"/>
    </location>
</feature>
<dbReference type="Pfam" id="PF07690">
    <property type="entry name" value="MFS_1"/>
    <property type="match status" value="1"/>
</dbReference>
<dbReference type="Gene3D" id="1.20.1720.10">
    <property type="entry name" value="Multidrug resistance protein D"/>
    <property type="match status" value="1"/>
</dbReference>
<dbReference type="eggNOG" id="COG0477">
    <property type="taxonomic scope" value="Bacteria"/>
</dbReference>
<dbReference type="PATRIC" id="fig|158500.4.peg.3478"/>
<dbReference type="Proteomes" id="UP000024329">
    <property type="component" value="Unassembled WGS sequence"/>
</dbReference>
<dbReference type="STRING" id="158500.BES08_09580"/>
<feature type="transmembrane region" description="Helical" evidence="6">
    <location>
        <begin position="269"/>
        <end position="287"/>
    </location>
</feature>
<evidence type="ECO:0000259" key="7">
    <source>
        <dbReference type="PROSITE" id="PS50850"/>
    </source>
</evidence>
<feature type="transmembrane region" description="Helical" evidence="6">
    <location>
        <begin position="73"/>
        <end position="92"/>
    </location>
</feature>
<dbReference type="InterPro" id="IPR011701">
    <property type="entry name" value="MFS"/>
</dbReference>
<keyword evidence="5 6" id="KW-0472">Membrane</keyword>
<gene>
    <name evidence="8" type="ORF">BV97_03409</name>
</gene>
<accession>A0A031JTY1</accession>
<reference evidence="8 9" key="1">
    <citation type="submission" date="2014-03" db="EMBL/GenBank/DDBJ databases">
        <title>Whole genome sequence of Novosphingobium resinovorum KF1.</title>
        <authorList>
            <person name="Gan H.M."/>
            <person name="Gan H.Y."/>
            <person name="Chew T.H."/>
            <person name="Savka M.A."/>
        </authorList>
    </citation>
    <scope>NUCLEOTIDE SEQUENCE [LARGE SCALE GENOMIC DNA]</scope>
    <source>
        <strain evidence="8 9">KF1</strain>
    </source>
</reference>
<evidence type="ECO:0000313" key="8">
    <source>
        <dbReference type="EMBL" id="EZP80324.1"/>
    </source>
</evidence>
<comment type="caution">
    <text evidence="8">The sequence shown here is derived from an EMBL/GenBank/DDBJ whole genome shotgun (WGS) entry which is preliminary data.</text>
</comment>
<dbReference type="InterPro" id="IPR020846">
    <property type="entry name" value="MFS_dom"/>
</dbReference>
<keyword evidence="2" id="KW-0813">Transport</keyword>
<organism evidence="8 9">
    <name type="scientific">Novosphingobium resinovorum</name>
    <dbReference type="NCBI Taxonomy" id="158500"/>
    <lineage>
        <taxon>Bacteria</taxon>
        <taxon>Pseudomonadati</taxon>
        <taxon>Pseudomonadota</taxon>
        <taxon>Alphaproteobacteria</taxon>
        <taxon>Sphingomonadales</taxon>
        <taxon>Sphingomonadaceae</taxon>
        <taxon>Novosphingobium</taxon>
    </lineage>
</organism>
<dbReference type="GO" id="GO:0022857">
    <property type="term" value="F:transmembrane transporter activity"/>
    <property type="evidence" value="ECO:0007669"/>
    <property type="project" value="InterPro"/>
</dbReference>
<feature type="transmembrane region" description="Helical" evidence="6">
    <location>
        <begin position="203"/>
        <end position="224"/>
    </location>
</feature>
<evidence type="ECO:0000256" key="6">
    <source>
        <dbReference type="SAM" id="Phobius"/>
    </source>
</evidence>
<evidence type="ECO:0000256" key="1">
    <source>
        <dbReference type="ARBA" id="ARBA00004141"/>
    </source>
</evidence>
<name>A0A031JTY1_9SPHN</name>
<evidence type="ECO:0000256" key="4">
    <source>
        <dbReference type="ARBA" id="ARBA00022989"/>
    </source>
</evidence>
<evidence type="ECO:0000256" key="3">
    <source>
        <dbReference type="ARBA" id="ARBA00022692"/>
    </source>
</evidence>
<dbReference type="AlphaFoldDB" id="A0A031JTY1"/>
<feature type="transmembrane region" description="Helical" evidence="6">
    <location>
        <begin position="43"/>
        <end position="61"/>
    </location>
</feature>
<keyword evidence="4 6" id="KW-1133">Transmembrane helix</keyword>
<dbReference type="InterPro" id="IPR036259">
    <property type="entry name" value="MFS_trans_sf"/>
</dbReference>
<feature type="domain" description="Major facilitator superfamily (MFS) profile" evidence="7">
    <location>
        <begin position="7"/>
        <end position="383"/>
    </location>
</feature>
<feature type="transmembrane region" description="Helical" evidence="6">
    <location>
        <begin position="331"/>
        <end position="354"/>
    </location>
</feature>
<feature type="transmembrane region" description="Helical" evidence="6">
    <location>
        <begin position="293"/>
        <end position="311"/>
    </location>
</feature>
<evidence type="ECO:0000256" key="2">
    <source>
        <dbReference type="ARBA" id="ARBA00022448"/>
    </source>
</evidence>
<feature type="transmembrane region" description="Helical" evidence="6">
    <location>
        <begin position="98"/>
        <end position="119"/>
    </location>
</feature>
<dbReference type="PROSITE" id="PS50850">
    <property type="entry name" value="MFS"/>
    <property type="match status" value="1"/>
</dbReference>
<dbReference type="EMBL" id="JFYZ01000017">
    <property type="protein sequence ID" value="EZP80324.1"/>
    <property type="molecule type" value="Genomic_DNA"/>
</dbReference>
<dbReference type="PANTHER" id="PTHR42718">
    <property type="entry name" value="MAJOR FACILITATOR SUPERFAMILY MULTIDRUG TRANSPORTER MFSC"/>
    <property type="match status" value="1"/>
</dbReference>
<dbReference type="SUPFAM" id="SSF103473">
    <property type="entry name" value="MFS general substrate transporter"/>
    <property type="match status" value="1"/>
</dbReference>
<protein>
    <submittedName>
        <fullName evidence="8">Major facilitator superfamily protein</fullName>
    </submittedName>
</protein>
<sequence length="392" mass="39445">MNRAWLTLALVLCGTIIGMMGVDLVLPAVPLLPEALGGDPSQAQLVLAAYVGGTCIGLLGYGALGDRVATSRLIVGSLLATAAVSLACAMAPNIEALIGLRALQGMVAAGPAVFAPGIVKAMFDETRAVRAIGLLGSIEALGPALAPVAGAGLLALGGWSLNFEVMAAGAFAAAVLVMLTGGLPQVGRRGQGSFVVLLRDPTFLRYALSQASVLGGLLVFVFGMPTVFVRVHGGTLADFITMQMSGVVTFIIAANTAAHWGDRLGAERVIAFGTGLSALGAAGQFAYALSGGTSALVITALFIPVNTGLGLRGPAGFFRAILASRGDDARASALVILCILTAAALGTSIVSPWIERGTVPLTAAALAFHLAALACLVVLPPLRQPVSPSCAP</sequence>